<evidence type="ECO:0000259" key="1">
    <source>
        <dbReference type="Pfam" id="PF20791"/>
    </source>
</evidence>
<protein>
    <recommendedName>
        <fullName evidence="1">Acyl-ACP thioesterase-like C-terminal domain-containing protein</fullName>
    </recommendedName>
</protein>
<dbReference type="InterPro" id="IPR029069">
    <property type="entry name" value="HotDog_dom_sf"/>
</dbReference>
<name>A0A645DVD7_9ZZZZ</name>
<accession>A0A645DVD7</accession>
<comment type="caution">
    <text evidence="2">The sequence shown here is derived from an EMBL/GenBank/DDBJ whole genome shotgun (WGS) entry which is preliminary data.</text>
</comment>
<gene>
    <name evidence="2" type="ORF">SDC9_140611</name>
</gene>
<dbReference type="InterPro" id="IPR049427">
    <property type="entry name" value="Acyl-ACP_TE_C"/>
</dbReference>
<dbReference type="Pfam" id="PF20791">
    <property type="entry name" value="Acyl-ACP_TE_C"/>
    <property type="match status" value="1"/>
</dbReference>
<evidence type="ECO:0000313" key="2">
    <source>
        <dbReference type="EMBL" id="MPM93474.1"/>
    </source>
</evidence>
<reference evidence="2" key="1">
    <citation type="submission" date="2019-08" db="EMBL/GenBank/DDBJ databases">
        <authorList>
            <person name="Kucharzyk K."/>
            <person name="Murdoch R.W."/>
            <person name="Higgins S."/>
            <person name="Loffler F."/>
        </authorList>
    </citation>
    <scope>NUCLEOTIDE SEQUENCE</scope>
</reference>
<organism evidence="2">
    <name type="scientific">bioreactor metagenome</name>
    <dbReference type="NCBI Taxonomy" id="1076179"/>
    <lineage>
        <taxon>unclassified sequences</taxon>
        <taxon>metagenomes</taxon>
        <taxon>ecological metagenomes</taxon>
    </lineage>
</organism>
<dbReference type="EMBL" id="VSSQ01040274">
    <property type="protein sequence ID" value="MPM93474.1"/>
    <property type="molecule type" value="Genomic_DNA"/>
</dbReference>
<dbReference type="AlphaFoldDB" id="A0A645DVD7"/>
<dbReference type="Gene3D" id="3.10.129.10">
    <property type="entry name" value="Hotdog Thioesterase"/>
    <property type="match status" value="1"/>
</dbReference>
<dbReference type="SUPFAM" id="SSF54637">
    <property type="entry name" value="Thioesterase/thiol ester dehydrase-isomerase"/>
    <property type="match status" value="1"/>
</dbReference>
<sequence length="97" mass="11062">MLDENRHLNNCVYADLLFDYAKNTYVSPSIQIDFCGEAHKDDIITVYIATGENFDFLSGFNETRGKKCFDAIIRERTNIAAVNATRLETETETKTET</sequence>
<feature type="domain" description="Acyl-ACP thioesterase-like C-terminal" evidence="1">
    <location>
        <begin position="2"/>
        <end position="51"/>
    </location>
</feature>
<proteinExistence type="predicted"/>